<gene>
    <name evidence="2" type="ORF">GCM10010251_20850</name>
</gene>
<evidence type="ECO:0000256" key="1">
    <source>
        <dbReference type="SAM" id="MobiDB-lite"/>
    </source>
</evidence>
<comment type="caution">
    <text evidence="2">The sequence shown here is derived from an EMBL/GenBank/DDBJ whole genome shotgun (WGS) entry which is preliminary data.</text>
</comment>
<accession>A0A918C3K1</accession>
<dbReference type="RefSeq" id="WP_189934655.1">
    <property type="nucleotide sequence ID" value="NZ_BMSX01000004.1"/>
</dbReference>
<reference evidence="2" key="2">
    <citation type="submission" date="2020-09" db="EMBL/GenBank/DDBJ databases">
        <authorList>
            <person name="Sun Q."/>
            <person name="Ohkuma M."/>
        </authorList>
    </citation>
    <scope>NUCLEOTIDE SEQUENCE</scope>
    <source>
        <strain evidence="2">JCM 4346</strain>
    </source>
</reference>
<name>A0A918C3K1_9ACTN</name>
<protein>
    <submittedName>
        <fullName evidence="2">Uncharacterized protein</fullName>
    </submittedName>
</protein>
<dbReference type="EMBL" id="BMSX01000004">
    <property type="protein sequence ID" value="GGR05038.1"/>
    <property type="molecule type" value="Genomic_DNA"/>
</dbReference>
<organism evidence="2 3">
    <name type="scientific">Streptomyces aurantiogriseus</name>
    <dbReference type="NCBI Taxonomy" id="66870"/>
    <lineage>
        <taxon>Bacteria</taxon>
        <taxon>Bacillati</taxon>
        <taxon>Actinomycetota</taxon>
        <taxon>Actinomycetes</taxon>
        <taxon>Kitasatosporales</taxon>
        <taxon>Streptomycetaceae</taxon>
        <taxon>Streptomyces</taxon>
    </lineage>
</organism>
<evidence type="ECO:0000313" key="3">
    <source>
        <dbReference type="Proteomes" id="UP000658320"/>
    </source>
</evidence>
<dbReference type="Proteomes" id="UP000658320">
    <property type="component" value="Unassembled WGS sequence"/>
</dbReference>
<keyword evidence="3" id="KW-1185">Reference proteome</keyword>
<reference evidence="2" key="1">
    <citation type="journal article" date="2014" name="Int. J. Syst. Evol. Microbiol.">
        <title>Complete genome sequence of Corynebacterium casei LMG S-19264T (=DSM 44701T), isolated from a smear-ripened cheese.</title>
        <authorList>
            <consortium name="US DOE Joint Genome Institute (JGI-PGF)"/>
            <person name="Walter F."/>
            <person name="Albersmeier A."/>
            <person name="Kalinowski J."/>
            <person name="Ruckert C."/>
        </authorList>
    </citation>
    <scope>NUCLEOTIDE SEQUENCE</scope>
    <source>
        <strain evidence="2">JCM 4346</strain>
    </source>
</reference>
<proteinExistence type="predicted"/>
<feature type="region of interest" description="Disordered" evidence="1">
    <location>
        <begin position="1"/>
        <end position="36"/>
    </location>
</feature>
<evidence type="ECO:0000313" key="2">
    <source>
        <dbReference type="EMBL" id="GGR05038.1"/>
    </source>
</evidence>
<sequence>MTAGQTARRAPVTADTGWSALRRSDEDSGTAALGEGLDRTLTTRGAKPYTFDVAYQTPAPHTLTLILVRGETASEWEVECGDREAEQFNLPAGGSFSARIAPPNRDADGLVLWRLSTVAPEDVQDCEDDITGCES</sequence>
<dbReference type="AlphaFoldDB" id="A0A918C3K1"/>